<dbReference type="Proteomes" id="UP000663873">
    <property type="component" value="Unassembled WGS sequence"/>
</dbReference>
<organism evidence="1 2">
    <name type="scientific">Rotaria socialis</name>
    <dbReference type="NCBI Taxonomy" id="392032"/>
    <lineage>
        <taxon>Eukaryota</taxon>
        <taxon>Metazoa</taxon>
        <taxon>Spiralia</taxon>
        <taxon>Gnathifera</taxon>
        <taxon>Rotifera</taxon>
        <taxon>Eurotatoria</taxon>
        <taxon>Bdelloidea</taxon>
        <taxon>Philodinida</taxon>
        <taxon>Philodinidae</taxon>
        <taxon>Rotaria</taxon>
    </lineage>
</organism>
<proteinExistence type="predicted"/>
<protein>
    <submittedName>
        <fullName evidence="1">Uncharacterized protein</fullName>
    </submittedName>
</protein>
<reference evidence="1" key="1">
    <citation type="submission" date="2021-02" db="EMBL/GenBank/DDBJ databases">
        <authorList>
            <person name="Nowell W R."/>
        </authorList>
    </citation>
    <scope>NUCLEOTIDE SEQUENCE</scope>
</reference>
<sequence>MLAYPQSLRGNISLSSTTIDSVVKFYYEDGISRASSNSKDTIKINGKPAIVRFLEMTILDAYRIFNERFPGVVSRSTFTVLRPREVKIATPHETCMCIIHENMDLLIKICIDCTFDSIVSYFYQRDGTSTIRNIWV</sequence>
<gene>
    <name evidence="1" type="ORF">UJA718_LOCUS25544</name>
</gene>
<evidence type="ECO:0000313" key="2">
    <source>
        <dbReference type="Proteomes" id="UP000663873"/>
    </source>
</evidence>
<comment type="caution">
    <text evidence="1">The sequence shown here is derived from an EMBL/GenBank/DDBJ whole genome shotgun (WGS) entry which is preliminary data.</text>
</comment>
<dbReference type="EMBL" id="CAJOBP010006297">
    <property type="protein sequence ID" value="CAF4489569.1"/>
    <property type="molecule type" value="Genomic_DNA"/>
</dbReference>
<accession>A0A820US86</accession>
<dbReference type="AlphaFoldDB" id="A0A820US86"/>
<keyword evidence="2" id="KW-1185">Reference proteome</keyword>
<name>A0A820US86_9BILA</name>
<evidence type="ECO:0000313" key="1">
    <source>
        <dbReference type="EMBL" id="CAF4489569.1"/>
    </source>
</evidence>